<dbReference type="Pfam" id="PF03480">
    <property type="entry name" value="DctP"/>
    <property type="match status" value="1"/>
</dbReference>
<organism evidence="3 4">
    <name type="scientific">Thalassobaculum fulvum</name>
    <dbReference type="NCBI Taxonomy" id="1633335"/>
    <lineage>
        <taxon>Bacteria</taxon>
        <taxon>Pseudomonadati</taxon>
        <taxon>Pseudomonadota</taxon>
        <taxon>Alphaproteobacteria</taxon>
        <taxon>Rhodospirillales</taxon>
        <taxon>Thalassobaculaceae</taxon>
        <taxon>Thalassobaculum</taxon>
    </lineage>
</organism>
<dbReference type="CDD" id="cd13665">
    <property type="entry name" value="PBP2_TRAP_Dctp3_4"/>
    <property type="match status" value="1"/>
</dbReference>
<keyword evidence="1 2" id="KW-0732">Signal</keyword>
<dbReference type="PANTHER" id="PTHR33376:SF15">
    <property type="entry name" value="BLL6794 PROTEIN"/>
    <property type="match status" value="1"/>
</dbReference>
<evidence type="ECO:0000313" key="3">
    <source>
        <dbReference type="EMBL" id="GHD64103.1"/>
    </source>
</evidence>
<gene>
    <name evidence="3" type="ORF">GCM10017083_55430</name>
</gene>
<keyword evidence="4" id="KW-1185">Reference proteome</keyword>
<name>A0A918XYL0_9PROT</name>
<dbReference type="InterPro" id="IPR018389">
    <property type="entry name" value="DctP_fam"/>
</dbReference>
<sequence length="343" mass="35463">MRRLFAGVFAAGLGIAASLGLAAGARAETTLRVSNWLPPSHPIVRDILAPWGQQVEAATNGRVKVEIMAAPIGKPPAQFDLIKNGAADVGYGVHGYTPGRFKLTPVAELPFLSDSAEALSVAYWKLHATTLAKADEHAGVHLLTVFTHGPGMIFTSKTAVTGIADTEGLKMRIGGGVVAEVAKRLGMVGVQAPSPKVYEILSNGVADGILFPAESVPFFKIDKIVRHGTSVPGGLYNTSFFVIMNADTWSKLSAEDKAAIDGVSGEAMARLAGKAWDAADAAGMKTMTAEGVSFATADKAFTDALHARLAGVEDGFLAAAKDAGIDGQAAIARLKADVAAAGK</sequence>
<proteinExistence type="predicted"/>
<dbReference type="GO" id="GO:0055085">
    <property type="term" value="P:transmembrane transport"/>
    <property type="evidence" value="ECO:0007669"/>
    <property type="project" value="InterPro"/>
</dbReference>
<reference evidence="3" key="1">
    <citation type="journal article" date="2014" name="Int. J. Syst. Evol. Microbiol.">
        <title>Complete genome sequence of Corynebacterium casei LMG S-19264T (=DSM 44701T), isolated from a smear-ripened cheese.</title>
        <authorList>
            <consortium name="US DOE Joint Genome Institute (JGI-PGF)"/>
            <person name="Walter F."/>
            <person name="Albersmeier A."/>
            <person name="Kalinowski J."/>
            <person name="Ruckert C."/>
        </authorList>
    </citation>
    <scope>NUCLEOTIDE SEQUENCE</scope>
    <source>
        <strain evidence="3">KCTC 42651</strain>
    </source>
</reference>
<accession>A0A918XYL0</accession>
<dbReference type="InterPro" id="IPR038404">
    <property type="entry name" value="TRAP_DctP_sf"/>
</dbReference>
<feature type="chain" id="PRO_5038032351" evidence="2">
    <location>
        <begin position="28"/>
        <end position="343"/>
    </location>
</feature>
<dbReference type="NCBIfam" id="NF037995">
    <property type="entry name" value="TRAP_S1"/>
    <property type="match status" value="1"/>
</dbReference>
<dbReference type="PANTHER" id="PTHR33376">
    <property type="match status" value="1"/>
</dbReference>
<protein>
    <submittedName>
        <fullName evidence="3">ABC transporter substrate-binding protein</fullName>
    </submittedName>
</protein>
<dbReference type="EMBL" id="BMZS01000018">
    <property type="protein sequence ID" value="GHD64103.1"/>
    <property type="molecule type" value="Genomic_DNA"/>
</dbReference>
<feature type="signal peptide" evidence="2">
    <location>
        <begin position="1"/>
        <end position="27"/>
    </location>
</feature>
<dbReference type="Proteomes" id="UP000630353">
    <property type="component" value="Unassembled WGS sequence"/>
</dbReference>
<reference evidence="3" key="2">
    <citation type="submission" date="2020-09" db="EMBL/GenBank/DDBJ databases">
        <authorList>
            <person name="Sun Q."/>
            <person name="Kim S."/>
        </authorList>
    </citation>
    <scope>NUCLEOTIDE SEQUENCE</scope>
    <source>
        <strain evidence="3">KCTC 42651</strain>
    </source>
</reference>
<dbReference type="AlphaFoldDB" id="A0A918XYL0"/>
<evidence type="ECO:0000313" key="4">
    <source>
        <dbReference type="Proteomes" id="UP000630353"/>
    </source>
</evidence>
<evidence type="ECO:0000256" key="1">
    <source>
        <dbReference type="ARBA" id="ARBA00022729"/>
    </source>
</evidence>
<dbReference type="Gene3D" id="3.40.190.170">
    <property type="entry name" value="Bacterial extracellular solute-binding protein, family 7"/>
    <property type="match status" value="1"/>
</dbReference>
<comment type="caution">
    <text evidence="3">The sequence shown here is derived from an EMBL/GenBank/DDBJ whole genome shotgun (WGS) entry which is preliminary data.</text>
</comment>
<evidence type="ECO:0000256" key="2">
    <source>
        <dbReference type="SAM" id="SignalP"/>
    </source>
</evidence>
<dbReference type="RefSeq" id="WP_189995907.1">
    <property type="nucleotide sequence ID" value="NZ_BMZS01000018.1"/>
</dbReference>